<dbReference type="InterPro" id="IPR050482">
    <property type="entry name" value="Sensor_HK_TwoCompSys"/>
</dbReference>
<evidence type="ECO:0000313" key="7">
    <source>
        <dbReference type="EMBL" id="QBX54085.1"/>
    </source>
</evidence>
<organism evidence="7 8">
    <name type="scientific">Nocardioides seonyuensis</name>
    <dbReference type="NCBI Taxonomy" id="2518371"/>
    <lineage>
        <taxon>Bacteria</taxon>
        <taxon>Bacillati</taxon>
        <taxon>Actinomycetota</taxon>
        <taxon>Actinomycetes</taxon>
        <taxon>Propionibacteriales</taxon>
        <taxon>Nocardioidaceae</taxon>
        <taxon>Nocardioides</taxon>
    </lineage>
</organism>
<evidence type="ECO:0000313" key="8">
    <source>
        <dbReference type="Proteomes" id="UP000294853"/>
    </source>
</evidence>
<dbReference type="SUPFAM" id="SSF55874">
    <property type="entry name" value="ATPase domain of HSP90 chaperone/DNA topoisomerase II/histidine kinase"/>
    <property type="match status" value="1"/>
</dbReference>
<evidence type="ECO:0000256" key="4">
    <source>
        <dbReference type="SAM" id="MobiDB-lite"/>
    </source>
</evidence>
<feature type="domain" description="Signal transduction histidine kinase subgroup 3 dimerisation and phosphoacceptor" evidence="6">
    <location>
        <begin position="323"/>
        <end position="386"/>
    </location>
</feature>
<gene>
    <name evidence="7" type="ORF">EXE58_00410</name>
</gene>
<dbReference type="PANTHER" id="PTHR24421">
    <property type="entry name" value="NITRATE/NITRITE SENSOR PROTEIN NARX-RELATED"/>
    <property type="match status" value="1"/>
</dbReference>
<keyword evidence="3" id="KW-0902">Two-component regulatory system</keyword>
<keyword evidence="2" id="KW-0418">Kinase</keyword>
<reference evidence="7 8" key="1">
    <citation type="submission" date="2019-03" db="EMBL/GenBank/DDBJ databases">
        <title>Three New Species of Nocardioides, Nocardioides euryhalodurans sp. nov., Nocardioides seonyuensis sp. nov. and Nocardioides eburneoflavus sp. nov. Iolated from Soil.</title>
        <authorList>
            <person name="Roh S.G."/>
            <person name="Lee C."/>
            <person name="Kim M.-K."/>
            <person name="Kim S.B."/>
        </authorList>
    </citation>
    <scope>NUCLEOTIDE SEQUENCE [LARGE SCALE GENOMIC DNA]</scope>
    <source>
        <strain evidence="7 8">MMS17-SY207-3</strain>
    </source>
</reference>
<proteinExistence type="predicted"/>
<dbReference type="AlphaFoldDB" id="A0A4P7IAR0"/>
<evidence type="ECO:0000259" key="5">
    <source>
        <dbReference type="Pfam" id="PF02518"/>
    </source>
</evidence>
<feature type="compositionally biased region" description="Basic and acidic residues" evidence="4">
    <location>
        <begin position="519"/>
        <end position="531"/>
    </location>
</feature>
<dbReference type="RefSeq" id="WP_135266060.1">
    <property type="nucleotide sequence ID" value="NZ_CP038436.1"/>
</dbReference>
<dbReference type="InterPro" id="IPR003594">
    <property type="entry name" value="HATPase_dom"/>
</dbReference>
<dbReference type="InterPro" id="IPR036890">
    <property type="entry name" value="HATPase_C_sf"/>
</dbReference>
<dbReference type="Gene3D" id="3.30.565.10">
    <property type="entry name" value="Histidine kinase-like ATPase, C-terminal domain"/>
    <property type="match status" value="1"/>
</dbReference>
<name>A0A4P7IAR0_9ACTN</name>
<feature type="compositionally biased region" description="Polar residues" evidence="4">
    <location>
        <begin position="508"/>
        <end position="518"/>
    </location>
</feature>
<dbReference type="Proteomes" id="UP000294853">
    <property type="component" value="Chromosome"/>
</dbReference>
<evidence type="ECO:0000259" key="6">
    <source>
        <dbReference type="Pfam" id="PF07730"/>
    </source>
</evidence>
<dbReference type="Pfam" id="PF07730">
    <property type="entry name" value="HisKA_3"/>
    <property type="match status" value="1"/>
</dbReference>
<evidence type="ECO:0000256" key="3">
    <source>
        <dbReference type="ARBA" id="ARBA00023012"/>
    </source>
</evidence>
<dbReference type="GO" id="GO:0046983">
    <property type="term" value="F:protein dimerization activity"/>
    <property type="evidence" value="ECO:0007669"/>
    <property type="project" value="InterPro"/>
</dbReference>
<feature type="domain" description="Histidine kinase/HSP90-like ATPase" evidence="5">
    <location>
        <begin position="427"/>
        <end position="511"/>
    </location>
</feature>
<dbReference type="EMBL" id="CP038436">
    <property type="protein sequence ID" value="QBX54085.1"/>
    <property type="molecule type" value="Genomic_DNA"/>
</dbReference>
<dbReference type="KEGG" id="nsn:EXE58_00410"/>
<dbReference type="GO" id="GO:0016020">
    <property type="term" value="C:membrane"/>
    <property type="evidence" value="ECO:0007669"/>
    <property type="project" value="InterPro"/>
</dbReference>
<accession>A0A4P7IAR0</accession>
<protein>
    <submittedName>
        <fullName evidence="7">Uncharacterized protein</fullName>
    </submittedName>
</protein>
<feature type="region of interest" description="Disordered" evidence="4">
    <location>
        <begin position="498"/>
        <end position="531"/>
    </location>
</feature>
<sequence length="531" mass="56664">MATRRSVAVDQQGLVNPSLQWWRVTTAVRVFTLALATGILISDRAIGEAGPLLAAIAIIAGVSSALEWGRAGVGKPWIPLGEAALSALILTTAESPPGLFAYLVVPPVIAGLRHGIVRTVNTASVGALAVLAALAVSPDPDRLARLGATAPWLLAGLGAGLLASWQSRSTRDLDERLAPYTAAHQLMTQLHTLARSGAVGLDSAMVSAELGTALRDATGAKDSSVFHYRPDGEVTMTSSHGAATGVEEQATEVDRGGFQPRAGKVVVPLRGAERLHGAVVLGGVSHWDDTLNARAKAVADEFALRLDTAVLFDDVRSMAMSEERNRIAREMHDGVAQEIVALGYIVDEIESVSPDPETRALAGGLRDEISRIVTELRYSIFDLRQALADRRLSGALADYVREVSQDTDLRVHLVLDDSRPPLGSRIENELLRIAQEAIGNVRRHARATNLWVTYVSDDTELRLQVDDDGVGNASAKDRHWGLQTMHERATSIGADLTVRPRPGGGTTVCLTSRTGTATERSDQHEHVSPAD</sequence>
<dbReference type="CDD" id="cd16917">
    <property type="entry name" value="HATPase_UhpB-NarQ-NarX-like"/>
    <property type="match status" value="1"/>
</dbReference>
<evidence type="ECO:0000256" key="1">
    <source>
        <dbReference type="ARBA" id="ARBA00022679"/>
    </source>
</evidence>
<keyword evidence="8" id="KW-1185">Reference proteome</keyword>
<dbReference type="GO" id="GO:0000155">
    <property type="term" value="F:phosphorelay sensor kinase activity"/>
    <property type="evidence" value="ECO:0007669"/>
    <property type="project" value="InterPro"/>
</dbReference>
<dbReference type="Pfam" id="PF02518">
    <property type="entry name" value="HATPase_c"/>
    <property type="match status" value="1"/>
</dbReference>
<keyword evidence="1" id="KW-0808">Transferase</keyword>
<evidence type="ECO:0000256" key="2">
    <source>
        <dbReference type="ARBA" id="ARBA00022777"/>
    </source>
</evidence>
<dbReference type="OrthoDB" id="144293at2"/>
<dbReference type="InterPro" id="IPR011712">
    <property type="entry name" value="Sig_transdc_His_kin_sub3_dim/P"/>
</dbReference>
<dbReference type="Gene3D" id="1.20.5.1930">
    <property type="match status" value="1"/>
</dbReference>